<dbReference type="GO" id="GO:0032259">
    <property type="term" value="P:methylation"/>
    <property type="evidence" value="ECO:0007669"/>
    <property type="project" value="UniProtKB-KW"/>
</dbReference>
<dbReference type="InterPro" id="IPR051259">
    <property type="entry name" value="rRNA_Methyltransferase"/>
</dbReference>
<accession>A0ABW4MX97</accession>
<dbReference type="InterPro" id="IPR001537">
    <property type="entry name" value="SpoU_MeTrfase"/>
</dbReference>
<dbReference type="InterPro" id="IPR013123">
    <property type="entry name" value="SpoU_subst-bd"/>
</dbReference>
<evidence type="ECO:0000256" key="2">
    <source>
        <dbReference type="ARBA" id="ARBA00022603"/>
    </source>
</evidence>
<dbReference type="EMBL" id="JBHUEK010000031">
    <property type="protein sequence ID" value="MFD1781055.1"/>
    <property type="molecule type" value="Genomic_DNA"/>
</dbReference>
<dbReference type="SUPFAM" id="SSF55315">
    <property type="entry name" value="L30e-like"/>
    <property type="match status" value="1"/>
</dbReference>
<dbReference type="InterPro" id="IPR029064">
    <property type="entry name" value="Ribosomal_eL30-like_sf"/>
</dbReference>
<name>A0ABW4MX97_9BACI</name>
<dbReference type="InterPro" id="IPR053888">
    <property type="entry name" value="MRM3-like_sub_bind"/>
</dbReference>
<evidence type="ECO:0000259" key="4">
    <source>
        <dbReference type="SMART" id="SM00967"/>
    </source>
</evidence>
<dbReference type="Gene3D" id="3.30.1330.30">
    <property type="match status" value="1"/>
</dbReference>
<keyword evidence="2 5" id="KW-0489">Methyltransferase</keyword>
<reference evidence="6" key="1">
    <citation type="journal article" date="2019" name="Int. J. Syst. Evol. Microbiol.">
        <title>The Global Catalogue of Microorganisms (GCM) 10K type strain sequencing project: providing services to taxonomists for standard genome sequencing and annotation.</title>
        <authorList>
            <consortium name="The Broad Institute Genomics Platform"/>
            <consortium name="The Broad Institute Genome Sequencing Center for Infectious Disease"/>
            <person name="Wu L."/>
            <person name="Ma J."/>
        </authorList>
    </citation>
    <scope>NUCLEOTIDE SEQUENCE [LARGE SCALE GENOMIC DNA]</scope>
    <source>
        <strain evidence="6">CCUG 15531</strain>
    </source>
</reference>
<dbReference type="Pfam" id="PF22435">
    <property type="entry name" value="MRM3-like_sub_bind"/>
    <property type="match status" value="1"/>
</dbReference>
<comment type="similarity">
    <text evidence="1">Belongs to the class IV-like SAM-binding methyltransferase superfamily. RNA methyltransferase TrmH family.</text>
</comment>
<evidence type="ECO:0000313" key="5">
    <source>
        <dbReference type="EMBL" id="MFD1781055.1"/>
    </source>
</evidence>
<gene>
    <name evidence="5" type="ORF">ACFSFW_20585</name>
</gene>
<dbReference type="GO" id="GO:0008168">
    <property type="term" value="F:methyltransferase activity"/>
    <property type="evidence" value="ECO:0007669"/>
    <property type="project" value="UniProtKB-KW"/>
</dbReference>
<protein>
    <submittedName>
        <fullName evidence="5">TrmH family RNA methyltransferase</fullName>
    </submittedName>
</protein>
<feature type="domain" description="RNA 2-O ribose methyltransferase substrate binding" evidence="4">
    <location>
        <begin position="31"/>
        <end position="100"/>
    </location>
</feature>
<dbReference type="PANTHER" id="PTHR43191">
    <property type="entry name" value="RRNA METHYLTRANSFERASE 3"/>
    <property type="match status" value="1"/>
</dbReference>
<keyword evidence="3" id="KW-0808">Transferase</keyword>
<keyword evidence="6" id="KW-1185">Reference proteome</keyword>
<dbReference type="InterPro" id="IPR029028">
    <property type="entry name" value="Alpha/beta_knot_MTases"/>
</dbReference>
<evidence type="ECO:0000256" key="3">
    <source>
        <dbReference type="ARBA" id="ARBA00022679"/>
    </source>
</evidence>
<organism evidence="5 6">
    <name type="scientific">Fredinandcohnia salidurans</name>
    <dbReference type="NCBI Taxonomy" id="2595041"/>
    <lineage>
        <taxon>Bacteria</taxon>
        <taxon>Bacillati</taxon>
        <taxon>Bacillota</taxon>
        <taxon>Bacilli</taxon>
        <taxon>Bacillales</taxon>
        <taxon>Bacillaceae</taxon>
        <taxon>Fredinandcohnia</taxon>
    </lineage>
</organism>
<dbReference type="Proteomes" id="UP001597227">
    <property type="component" value="Unassembled WGS sequence"/>
</dbReference>
<evidence type="ECO:0000313" key="6">
    <source>
        <dbReference type="Proteomes" id="UP001597227"/>
    </source>
</evidence>
<dbReference type="RefSeq" id="WP_388041001.1">
    <property type="nucleotide sequence ID" value="NZ_JBHUEK010000031.1"/>
</dbReference>
<dbReference type="SUPFAM" id="SSF75217">
    <property type="entry name" value="alpha/beta knot"/>
    <property type="match status" value="1"/>
</dbReference>
<sequence>MKRIESNKNPQIKQWKKLHTKKERDKSRTFMIEGFHLVEEAMKSDVVIQELIISETTDIPSGWNVDDLSITIVTEKIMQEISDTDTSQGVAAVCEQYSVNEGGKFSRLLLIDAVQDPGNLGTMIRTADAAGIDAVIIGEGSVDVYNSKVIRSTQGSIFHIPIIKENLHNTILKLKQNGIKVYGTSLKNAVDYKQASVGNPFALIVGNEGNGVEPDLLEKTDQNLYIPIFGRSESLNVAVAAGILLYHLR</sequence>
<dbReference type="CDD" id="cd18095">
    <property type="entry name" value="SpoU-like_rRNA-MTase"/>
    <property type="match status" value="1"/>
</dbReference>
<proteinExistence type="inferred from homology"/>
<evidence type="ECO:0000256" key="1">
    <source>
        <dbReference type="ARBA" id="ARBA00007228"/>
    </source>
</evidence>
<dbReference type="PANTHER" id="PTHR43191:SF2">
    <property type="entry name" value="RRNA METHYLTRANSFERASE 3, MITOCHONDRIAL"/>
    <property type="match status" value="1"/>
</dbReference>
<dbReference type="InterPro" id="IPR029026">
    <property type="entry name" value="tRNA_m1G_MTases_N"/>
</dbReference>
<dbReference type="Pfam" id="PF00588">
    <property type="entry name" value="SpoU_methylase"/>
    <property type="match status" value="1"/>
</dbReference>
<comment type="caution">
    <text evidence="5">The sequence shown here is derived from an EMBL/GenBank/DDBJ whole genome shotgun (WGS) entry which is preliminary data.</text>
</comment>
<dbReference type="SMART" id="SM00967">
    <property type="entry name" value="SpoU_sub_bind"/>
    <property type="match status" value="1"/>
</dbReference>
<dbReference type="Gene3D" id="3.40.1280.10">
    <property type="match status" value="1"/>
</dbReference>